<keyword evidence="3" id="KW-1185">Reference proteome</keyword>
<proteinExistence type="predicted"/>
<dbReference type="AlphaFoldDB" id="A0A9Q1KRF9"/>
<gene>
    <name evidence="2" type="ORF">Cgig2_019480</name>
</gene>
<evidence type="ECO:0008006" key="4">
    <source>
        <dbReference type="Google" id="ProtNLM"/>
    </source>
</evidence>
<feature type="region of interest" description="Disordered" evidence="1">
    <location>
        <begin position="1"/>
        <end position="51"/>
    </location>
</feature>
<sequence length="278" mass="31670">MIKGKSEEENGTITADKHNGAKGQLEKSRGERSKIITGEGSTSGNEEQQNERIIKGELNVEFKEWLNRSFVRTLEEPRDLGALATTLISYFGQYTKISSLSKFKFILTFPSIEQMEEVLGNHDELGHWFINVKRLDEYETCETGRVWIEIFGVPPRGWKGENFRRITELWGRVVCLGKGIDNSDSFEFESMKVLIDTDILGTINWEIVIIVIKEVSSTVQVIQKVHTTSNSSMEAMNSNHEEKDDDVALDDDVACSELRRNDKMARTTEEEAVQEKLI</sequence>
<comment type="caution">
    <text evidence="2">The sequence shown here is derived from an EMBL/GenBank/DDBJ whole genome shotgun (WGS) entry which is preliminary data.</text>
</comment>
<accession>A0A9Q1KRF9</accession>
<name>A0A9Q1KRF9_9CARY</name>
<evidence type="ECO:0000256" key="1">
    <source>
        <dbReference type="SAM" id="MobiDB-lite"/>
    </source>
</evidence>
<protein>
    <recommendedName>
        <fullName evidence="4">DUF4283 domain-containing protein</fullName>
    </recommendedName>
</protein>
<organism evidence="2 3">
    <name type="scientific">Carnegiea gigantea</name>
    <dbReference type="NCBI Taxonomy" id="171969"/>
    <lineage>
        <taxon>Eukaryota</taxon>
        <taxon>Viridiplantae</taxon>
        <taxon>Streptophyta</taxon>
        <taxon>Embryophyta</taxon>
        <taxon>Tracheophyta</taxon>
        <taxon>Spermatophyta</taxon>
        <taxon>Magnoliopsida</taxon>
        <taxon>eudicotyledons</taxon>
        <taxon>Gunneridae</taxon>
        <taxon>Pentapetalae</taxon>
        <taxon>Caryophyllales</taxon>
        <taxon>Cactineae</taxon>
        <taxon>Cactaceae</taxon>
        <taxon>Cactoideae</taxon>
        <taxon>Echinocereeae</taxon>
        <taxon>Carnegiea</taxon>
    </lineage>
</organism>
<reference evidence="2" key="1">
    <citation type="submission" date="2022-04" db="EMBL/GenBank/DDBJ databases">
        <title>Carnegiea gigantea Genome sequencing and assembly v2.</title>
        <authorList>
            <person name="Copetti D."/>
            <person name="Sanderson M.J."/>
            <person name="Burquez A."/>
            <person name="Wojciechowski M.F."/>
        </authorList>
    </citation>
    <scope>NUCLEOTIDE SEQUENCE</scope>
    <source>
        <strain evidence="2">SGP5-SGP5p</strain>
        <tissue evidence="2">Aerial part</tissue>
    </source>
</reference>
<dbReference type="EMBL" id="JAKOGI010000038">
    <property type="protein sequence ID" value="KAJ8447486.1"/>
    <property type="molecule type" value="Genomic_DNA"/>
</dbReference>
<feature type="compositionally biased region" description="Basic and acidic residues" evidence="1">
    <location>
        <begin position="15"/>
        <end position="34"/>
    </location>
</feature>
<evidence type="ECO:0000313" key="2">
    <source>
        <dbReference type="EMBL" id="KAJ8447486.1"/>
    </source>
</evidence>
<dbReference type="Proteomes" id="UP001153076">
    <property type="component" value="Unassembled WGS sequence"/>
</dbReference>
<evidence type="ECO:0000313" key="3">
    <source>
        <dbReference type="Proteomes" id="UP001153076"/>
    </source>
</evidence>